<reference evidence="3 4" key="1">
    <citation type="journal article" date="2015" name="Genome Announc.">
        <title>Expanding the biotechnology potential of lactobacilli through comparative genomics of 213 strains and associated genera.</title>
        <authorList>
            <person name="Sun Z."/>
            <person name="Harris H.M."/>
            <person name="McCann A."/>
            <person name="Guo C."/>
            <person name="Argimon S."/>
            <person name="Zhang W."/>
            <person name="Yang X."/>
            <person name="Jeffery I.B."/>
            <person name="Cooney J.C."/>
            <person name="Kagawa T.F."/>
            <person name="Liu W."/>
            <person name="Song Y."/>
            <person name="Salvetti E."/>
            <person name="Wrobel A."/>
            <person name="Rasinkangas P."/>
            <person name="Parkhill J."/>
            <person name="Rea M.C."/>
            <person name="O'Sullivan O."/>
            <person name="Ritari J."/>
            <person name="Douillard F.P."/>
            <person name="Paul Ross R."/>
            <person name="Yang R."/>
            <person name="Briner A.E."/>
            <person name="Felis G.E."/>
            <person name="de Vos W.M."/>
            <person name="Barrangou R."/>
            <person name="Klaenhammer T.R."/>
            <person name="Caufield P.W."/>
            <person name="Cui Y."/>
            <person name="Zhang H."/>
            <person name="O'Toole P.W."/>
        </authorList>
    </citation>
    <scope>NUCLEOTIDE SEQUENCE [LARGE SCALE GENOMIC DNA]</scope>
    <source>
        <strain evidence="3 4">DSM 18390</strain>
    </source>
</reference>
<proteinExistence type="predicted"/>
<feature type="transmembrane region" description="Helical" evidence="1">
    <location>
        <begin position="242"/>
        <end position="262"/>
    </location>
</feature>
<feature type="transmembrane region" description="Helical" evidence="1">
    <location>
        <begin position="213"/>
        <end position="230"/>
    </location>
</feature>
<dbReference type="Proteomes" id="UP000051010">
    <property type="component" value="Unassembled WGS sequence"/>
</dbReference>
<dbReference type="PROSITE" id="PS50106">
    <property type="entry name" value="PDZ"/>
    <property type="match status" value="1"/>
</dbReference>
<feature type="transmembrane region" description="Helical" evidence="1">
    <location>
        <begin position="135"/>
        <end position="155"/>
    </location>
</feature>
<dbReference type="InterPro" id="IPR001478">
    <property type="entry name" value="PDZ"/>
</dbReference>
<dbReference type="RefSeq" id="WP_054734400.1">
    <property type="nucleotide sequence ID" value="NZ_AZFZ01000025.1"/>
</dbReference>
<evidence type="ECO:0000313" key="4">
    <source>
        <dbReference type="Proteomes" id="UP000051010"/>
    </source>
</evidence>
<dbReference type="AlphaFoldDB" id="A0A0R1YNV4"/>
<feature type="transmembrane region" description="Helical" evidence="1">
    <location>
        <begin position="7"/>
        <end position="26"/>
    </location>
</feature>
<dbReference type="EMBL" id="AZFZ01000025">
    <property type="protein sequence ID" value="KRM43890.1"/>
    <property type="molecule type" value="Genomic_DNA"/>
</dbReference>
<evidence type="ECO:0000313" key="3">
    <source>
        <dbReference type="EMBL" id="KRM43890.1"/>
    </source>
</evidence>
<dbReference type="SMART" id="SM00228">
    <property type="entry name" value="PDZ"/>
    <property type="match status" value="1"/>
</dbReference>
<dbReference type="Pfam" id="PF17820">
    <property type="entry name" value="PDZ_6"/>
    <property type="match status" value="1"/>
</dbReference>
<comment type="caution">
    <text evidence="3">The sequence shown here is derived from an EMBL/GenBank/DDBJ whole genome shotgun (WGS) entry which is preliminary data.</text>
</comment>
<feature type="transmembrane region" description="Helical" evidence="1">
    <location>
        <begin position="84"/>
        <end position="115"/>
    </location>
</feature>
<feature type="domain" description="PDZ" evidence="2">
    <location>
        <begin position="271"/>
        <end position="358"/>
    </location>
</feature>
<protein>
    <recommendedName>
        <fullName evidence="2">PDZ domain-containing protein</fullName>
    </recommendedName>
</protein>
<evidence type="ECO:0000259" key="2">
    <source>
        <dbReference type="PROSITE" id="PS50106"/>
    </source>
</evidence>
<dbReference type="SUPFAM" id="SSF50156">
    <property type="entry name" value="PDZ domain-like"/>
    <property type="match status" value="1"/>
</dbReference>
<keyword evidence="1" id="KW-0812">Transmembrane</keyword>
<sequence length="386" mass="43160">MKFLIAIGFYGLQPVLWVGVIRAYLIHTNRLNRERKLFRSAIYDQFYEGRHFVRSGLILGVCLSIIFSWLLVVSAQWVILYEALILVSLILVPGQFLGVTAAVIAAVVTMIMPHIPALSGIESWLNHLGIGGQAVNPLNFLLITSLIILVTGIFIRFNAGRFDSPAIARNTRNNKVAVFPFNELTVIPFLMLMPGDWIKINMSFIPLFQIHGHAYVLVFLPILIGLKMTVAKSAPRAFFKQLSRELIGVAVFGIGLLVVTVFVPQFTLTALVVLIGAYYGVLGLARRRDRHQNFEYSEVMDGIRVIGIQPGTPAAKMDLDVGDVILTVNGIQVTNEDQFYRAISTSPTYCRFKVRDRNDQLKMTESAIFKNSPHEIGVKTYAQSFE</sequence>
<accession>A0A0R1YNV4</accession>
<evidence type="ECO:0000256" key="1">
    <source>
        <dbReference type="SAM" id="Phobius"/>
    </source>
</evidence>
<name>A0A0R1YNV4_9LACO</name>
<organism evidence="3 4">
    <name type="scientific">Lentilactobacillus parafarraginis DSM 18390 = JCM 14109</name>
    <dbReference type="NCBI Taxonomy" id="1423786"/>
    <lineage>
        <taxon>Bacteria</taxon>
        <taxon>Bacillati</taxon>
        <taxon>Bacillota</taxon>
        <taxon>Bacilli</taxon>
        <taxon>Lactobacillales</taxon>
        <taxon>Lactobacillaceae</taxon>
        <taxon>Lentilactobacillus</taxon>
    </lineage>
</organism>
<keyword evidence="1" id="KW-0472">Membrane</keyword>
<dbReference type="PATRIC" id="fig|1423786.4.peg.1275"/>
<feature type="transmembrane region" description="Helical" evidence="1">
    <location>
        <begin position="176"/>
        <end position="193"/>
    </location>
</feature>
<dbReference type="InterPro" id="IPR036034">
    <property type="entry name" value="PDZ_sf"/>
</dbReference>
<gene>
    <name evidence="3" type="ORF">FD47_GL001182</name>
</gene>
<dbReference type="InterPro" id="IPR041489">
    <property type="entry name" value="PDZ_6"/>
</dbReference>
<dbReference type="Gene3D" id="2.30.42.10">
    <property type="match status" value="1"/>
</dbReference>
<keyword evidence="1" id="KW-1133">Transmembrane helix</keyword>
<feature type="transmembrane region" description="Helical" evidence="1">
    <location>
        <begin position="268"/>
        <end position="285"/>
    </location>
</feature>
<feature type="transmembrane region" description="Helical" evidence="1">
    <location>
        <begin position="52"/>
        <end position="72"/>
    </location>
</feature>